<sequence>MDNLSSHQNGFLHPLSPLNIPPYGQAAHAPHIHRVATSSNWSNHFYSLPVNFGRPKTFNETAHLLATQSNHMRPTHQLEPSSTFQRLQPFQKPGFNRQIFKCDTTYKFPSQTRTDKAHINGHTILPPILHHQTLVDTMVNRRANAAPRPFNLGQSNSPSSNISLPPPQPSIHTVPQATDNVKNVFMARLRDLFPDICDKTLGQIYANHEFKIHDESSLLVAVQESIDDILARPFYPKRQAKRKRPEDDGSTMQDLKRPRTDPYYSRFALTLLANEFPFVQHSTIRTLLSRHKTLLDSYEAVYHLEQPGPNDGRRSPLRRLRRARPTHEIVIPDGIQREFERIKKTVSEKEAVNKKAEAERALEERYRQVGNLVECQCCFADVTPNVAIPCDGYESHLFCHQCIKKHAETQVAQMNYYINCIDVSGCQAGFERDLLQQVVGENFLKRLGFLHQMDELTRSGIEGLEGCSFCEFKAVCLPLEQDKEFRCQNPDCGRVSCRLCRDETHTPKSCEEARKERGVPERRQVEEAMTNALLRTCPKCGVSIVKGDGCNKIRCRCGTLICDVCKADITKTAYKHFTPHGCPTYELDHGQARLVGEVQEARKAAVDKIVAENGNIHRDQLHVEAPKPPPEMHIYPLEAAHQNRPPQLGPIAPQPMNMHFPPPPMLPWFAAPLRPYRVPQMNPPNQFS</sequence>
<dbReference type="GO" id="GO:0008270">
    <property type="term" value="F:zinc ion binding"/>
    <property type="evidence" value="ECO:0007669"/>
    <property type="project" value="UniProtKB-KW"/>
</dbReference>
<dbReference type="Proteomes" id="UP000054383">
    <property type="component" value="Unassembled WGS sequence"/>
</dbReference>
<dbReference type="CDD" id="cd20339">
    <property type="entry name" value="BRcat_RBR_RNF216"/>
    <property type="match status" value="1"/>
</dbReference>
<dbReference type="GO" id="GO:0016740">
    <property type="term" value="F:transferase activity"/>
    <property type="evidence" value="ECO:0007669"/>
    <property type="project" value="UniProtKB-KW"/>
</dbReference>
<dbReference type="EMBL" id="CVMT01000001">
    <property type="protein sequence ID" value="CRG83751.1"/>
    <property type="molecule type" value="Genomic_DNA"/>
</dbReference>
<organism evidence="10 11">
    <name type="scientific">Talaromyces islandicus</name>
    <name type="common">Penicillium islandicum</name>
    <dbReference type="NCBI Taxonomy" id="28573"/>
    <lineage>
        <taxon>Eukaryota</taxon>
        <taxon>Fungi</taxon>
        <taxon>Dikarya</taxon>
        <taxon>Ascomycota</taxon>
        <taxon>Pezizomycotina</taxon>
        <taxon>Eurotiomycetes</taxon>
        <taxon>Eurotiomycetidae</taxon>
        <taxon>Eurotiales</taxon>
        <taxon>Trichocomaceae</taxon>
        <taxon>Talaromyces</taxon>
        <taxon>Talaromyces sect. Islandici</taxon>
    </lineage>
</organism>
<dbReference type="STRING" id="28573.A0A0U1LNN6"/>
<dbReference type="SUPFAM" id="SSF57850">
    <property type="entry name" value="RING/U-box"/>
    <property type="match status" value="2"/>
</dbReference>
<evidence type="ECO:0000256" key="5">
    <source>
        <dbReference type="ARBA" id="ARBA00022771"/>
    </source>
</evidence>
<evidence type="ECO:0000313" key="11">
    <source>
        <dbReference type="Proteomes" id="UP000054383"/>
    </source>
</evidence>
<name>A0A0U1LNN6_TALIS</name>
<dbReference type="InterPro" id="IPR047545">
    <property type="entry name" value="BRcat_RBR_RNF216"/>
</dbReference>
<gene>
    <name evidence="10" type="ORF">PISL3812_01107</name>
</gene>
<evidence type="ECO:0000256" key="2">
    <source>
        <dbReference type="ARBA" id="ARBA00022679"/>
    </source>
</evidence>
<dbReference type="OrthoDB" id="10009520at2759"/>
<dbReference type="PROSITE" id="PS51873">
    <property type="entry name" value="TRIAD"/>
    <property type="match status" value="1"/>
</dbReference>
<keyword evidence="7" id="KW-0862">Zinc</keyword>
<keyword evidence="3" id="KW-0479">Metal-binding</keyword>
<dbReference type="AlphaFoldDB" id="A0A0U1LNN6"/>
<accession>A0A0U1LNN6</accession>
<keyword evidence="5" id="KW-0863">Zinc-finger</keyword>
<reference evidence="10 11" key="1">
    <citation type="submission" date="2015-04" db="EMBL/GenBank/DDBJ databases">
        <authorList>
            <person name="Syromyatnikov M.Y."/>
            <person name="Popov V.N."/>
        </authorList>
    </citation>
    <scope>NUCLEOTIDE SEQUENCE [LARGE SCALE GENOMIC DNA]</scope>
    <source>
        <strain evidence="10">WF-38-12</strain>
    </source>
</reference>
<feature type="domain" description="RING-type" evidence="9">
    <location>
        <begin position="371"/>
        <end position="586"/>
    </location>
</feature>
<evidence type="ECO:0000256" key="8">
    <source>
        <dbReference type="SAM" id="MobiDB-lite"/>
    </source>
</evidence>
<dbReference type="InterPro" id="IPR047546">
    <property type="entry name" value="Rcat_RBR_RNF216"/>
</dbReference>
<dbReference type="CDD" id="cd20353">
    <property type="entry name" value="Rcat_RBR_RNF216"/>
    <property type="match status" value="1"/>
</dbReference>
<dbReference type="PANTHER" id="PTHR22770:SF47">
    <property type="entry name" value="E3 UBIQUITIN-PROTEIN LIGASE RNF216"/>
    <property type="match status" value="1"/>
</dbReference>
<dbReference type="CDD" id="cd16630">
    <property type="entry name" value="RING-HC_RBR_RNF216"/>
    <property type="match status" value="1"/>
</dbReference>
<keyword evidence="4" id="KW-0677">Repeat</keyword>
<evidence type="ECO:0000256" key="4">
    <source>
        <dbReference type="ARBA" id="ARBA00022737"/>
    </source>
</evidence>
<keyword evidence="2" id="KW-0808">Transferase</keyword>
<proteinExistence type="predicted"/>
<protein>
    <submittedName>
        <fullName evidence="10">TRIAD3</fullName>
    </submittedName>
</protein>
<evidence type="ECO:0000256" key="3">
    <source>
        <dbReference type="ARBA" id="ARBA00022723"/>
    </source>
</evidence>
<dbReference type="Gene3D" id="3.30.40.10">
    <property type="entry name" value="Zinc/RING finger domain, C3HC4 (zinc finger)"/>
    <property type="match status" value="1"/>
</dbReference>
<evidence type="ECO:0000256" key="6">
    <source>
        <dbReference type="ARBA" id="ARBA00022786"/>
    </source>
</evidence>
<dbReference type="PANTHER" id="PTHR22770">
    <property type="entry name" value="UBIQUITIN CONJUGATING ENZYME 7 INTERACTING PROTEIN-RELATED"/>
    <property type="match status" value="1"/>
</dbReference>
<dbReference type="InterPro" id="IPR013083">
    <property type="entry name" value="Znf_RING/FYVE/PHD"/>
</dbReference>
<evidence type="ECO:0000259" key="9">
    <source>
        <dbReference type="PROSITE" id="PS51873"/>
    </source>
</evidence>
<evidence type="ECO:0000313" key="10">
    <source>
        <dbReference type="EMBL" id="CRG83751.1"/>
    </source>
</evidence>
<feature type="region of interest" description="Disordered" evidence="8">
    <location>
        <begin position="237"/>
        <end position="258"/>
    </location>
</feature>
<comment type="pathway">
    <text evidence="1">Protein modification; protein ubiquitination.</text>
</comment>
<evidence type="ECO:0000256" key="1">
    <source>
        <dbReference type="ARBA" id="ARBA00004906"/>
    </source>
</evidence>
<dbReference type="InterPro" id="IPR047544">
    <property type="entry name" value="RING-HC_RBR_RNF216"/>
</dbReference>
<dbReference type="OMA" id="CKHPFIK"/>
<keyword evidence="11" id="KW-1185">Reference proteome</keyword>
<evidence type="ECO:0000256" key="7">
    <source>
        <dbReference type="ARBA" id="ARBA00022833"/>
    </source>
</evidence>
<dbReference type="Gene3D" id="1.20.120.1750">
    <property type="match status" value="1"/>
</dbReference>
<dbReference type="Pfam" id="PF26200">
    <property type="entry name" value="Rcat_RNF216"/>
    <property type="match status" value="1"/>
</dbReference>
<dbReference type="InterPro" id="IPR051628">
    <property type="entry name" value="LUBAC_E3_Ligases"/>
</dbReference>
<dbReference type="InterPro" id="IPR044066">
    <property type="entry name" value="TRIAD_supradom"/>
</dbReference>
<keyword evidence="6" id="KW-0833">Ubl conjugation pathway</keyword>